<evidence type="ECO:0000313" key="2">
    <source>
        <dbReference type="Proteomes" id="UP000789920"/>
    </source>
</evidence>
<dbReference type="EMBL" id="CAJVQC010069892">
    <property type="protein sequence ID" value="CAG8809246.1"/>
    <property type="molecule type" value="Genomic_DNA"/>
</dbReference>
<reference evidence="1" key="1">
    <citation type="submission" date="2021-06" db="EMBL/GenBank/DDBJ databases">
        <authorList>
            <person name="Kallberg Y."/>
            <person name="Tangrot J."/>
            <person name="Rosling A."/>
        </authorList>
    </citation>
    <scope>NUCLEOTIDE SEQUENCE</scope>
    <source>
        <strain evidence="1">MA461A</strain>
    </source>
</reference>
<evidence type="ECO:0000313" key="1">
    <source>
        <dbReference type="EMBL" id="CAG8809246.1"/>
    </source>
</evidence>
<name>A0ACA9RU18_9GLOM</name>
<comment type="caution">
    <text evidence="1">The sequence shown here is derived from an EMBL/GenBank/DDBJ whole genome shotgun (WGS) entry which is preliminary data.</text>
</comment>
<gene>
    <name evidence="1" type="ORF">RPERSI_LOCUS22820</name>
</gene>
<keyword evidence="2" id="KW-1185">Reference proteome</keyword>
<accession>A0ACA9RU18</accession>
<feature type="non-terminal residue" evidence="1">
    <location>
        <position position="1"/>
    </location>
</feature>
<protein>
    <submittedName>
        <fullName evidence="1">5478_t:CDS:1</fullName>
    </submittedName>
</protein>
<dbReference type="Proteomes" id="UP000789920">
    <property type="component" value="Unassembled WGS sequence"/>
</dbReference>
<organism evidence="1 2">
    <name type="scientific">Racocetra persica</name>
    <dbReference type="NCBI Taxonomy" id="160502"/>
    <lineage>
        <taxon>Eukaryota</taxon>
        <taxon>Fungi</taxon>
        <taxon>Fungi incertae sedis</taxon>
        <taxon>Mucoromycota</taxon>
        <taxon>Glomeromycotina</taxon>
        <taxon>Glomeromycetes</taxon>
        <taxon>Diversisporales</taxon>
        <taxon>Gigasporaceae</taxon>
        <taxon>Racocetra</taxon>
    </lineage>
</organism>
<proteinExistence type="predicted"/>
<feature type="non-terminal residue" evidence="1">
    <location>
        <position position="62"/>
    </location>
</feature>
<sequence>LSNVVGIPKHDGAAVFAGPNKDIIFLFGGEFENARTQSPRRAFLHSVTDVTDNMYFFGGAYG</sequence>